<dbReference type="Proteomes" id="UP000663760">
    <property type="component" value="Chromosome 15"/>
</dbReference>
<dbReference type="PANTHER" id="PTHR47253:SF4">
    <property type="entry name" value="ISOCHORISMATE SYNTHASE 2, CHLOROPLASTIC"/>
    <property type="match status" value="1"/>
</dbReference>
<keyword evidence="10" id="KW-0809">Transit peptide</keyword>
<protein>
    <recommendedName>
        <fullName evidence="5">isochorismate synthase</fullName>
        <ecNumber evidence="5">5.4.4.2</ecNumber>
    </recommendedName>
</protein>
<dbReference type="PANTHER" id="PTHR47253">
    <property type="match status" value="1"/>
</dbReference>
<organism evidence="13 14">
    <name type="scientific">Spirodela intermedia</name>
    <name type="common">Intermediate duckweed</name>
    <dbReference type="NCBI Taxonomy" id="51605"/>
    <lineage>
        <taxon>Eukaryota</taxon>
        <taxon>Viridiplantae</taxon>
        <taxon>Streptophyta</taxon>
        <taxon>Embryophyta</taxon>
        <taxon>Tracheophyta</taxon>
        <taxon>Spermatophyta</taxon>
        <taxon>Magnoliopsida</taxon>
        <taxon>Liliopsida</taxon>
        <taxon>Araceae</taxon>
        <taxon>Lemnoideae</taxon>
        <taxon>Spirodela</taxon>
    </lineage>
</organism>
<dbReference type="InterPro" id="IPR005801">
    <property type="entry name" value="ADC_synthase"/>
</dbReference>
<keyword evidence="14" id="KW-1185">Reference proteome</keyword>
<dbReference type="InterPro" id="IPR004561">
    <property type="entry name" value="IsoChor_synthase"/>
</dbReference>
<dbReference type="Pfam" id="PF00425">
    <property type="entry name" value="Chorismate_bind"/>
    <property type="match status" value="1"/>
</dbReference>
<dbReference type="OrthoDB" id="8119704at2759"/>
<dbReference type="GO" id="GO:0042372">
    <property type="term" value="P:phylloquinone biosynthetic process"/>
    <property type="evidence" value="ECO:0007669"/>
    <property type="project" value="UniProtKB-ARBA"/>
</dbReference>
<evidence type="ECO:0000313" key="14">
    <source>
        <dbReference type="Proteomes" id="UP000663760"/>
    </source>
</evidence>
<dbReference type="SUPFAM" id="SSF56322">
    <property type="entry name" value="ADC synthase"/>
    <property type="match status" value="1"/>
</dbReference>
<evidence type="ECO:0000256" key="4">
    <source>
        <dbReference type="ARBA" id="ARBA00005297"/>
    </source>
</evidence>
<dbReference type="EMBL" id="LR746278">
    <property type="protein sequence ID" value="CAA7408824.1"/>
    <property type="molecule type" value="Genomic_DNA"/>
</dbReference>
<keyword evidence="9" id="KW-0460">Magnesium</keyword>
<feature type="domain" description="Chorismate-utilising enzyme C-terminal" evidence="12">
    <location>
        <begin position="239"/>
        <end position="492"/>
    </location>
</feature>
<evidence type="ECO:0000256" key="10">
    <source>
        <dbReference type="ARBA" id="ARBA00022946"/>
    </source>
</evidence>
<evidence type="ECO:0000256" key="5">
    <source>
        <dbReference type="ARBA" id="ARBA00012824"/>
    </source>
</evidence>
<dbReference type="GO" id="GO:0006952">
    <property type="term" value="P:defense response"/>
    <property type="evidence" value="ECO:0007669"/>
    <property type="project" value="UniProtKB-KW"/>
</dbReference>
<dbReference type="NCBIfam" id="TIGR00543">
    <property type="entry name" value="isochor_syn"/>
    <property type="match status" value="1"/>
</dbReference>
<evidence type="ECO:0000256" key="2">
    <source>
        <dbReference type="ARBA" id="ARBA00001946"/>
    </source>
</evidence>
<dbReference type="AlphaFoldDB" id="A0A7I8LHZ8"/>
<dbReference type="Gene3D" id="3.60.120.10">
    <property type="entry name" value="Anthranilate synthase"/>
    <property type="match status" value="1"/>
</dbReference>
<comment type="cofactor">
    <cofactor evidence="2">
        <name>Mg(2+)</name>
        <dbReference type="ChEBI" id="CHEBI:18420"/>
    </cofactor>
</comment>
<comment type="catalytic activity">
    <reaction evidence="1">
        <text>chorismate = isochorismate</text>
        <dbReference type="Rhea" id="RHEA:18985"/>
        <dbReference type="ChEBI" id="CHEBI:29748"/>
        <dbReference type="ChEBI" id="CHEBI:29780"/>
        <dbReference type="EC" id="5.4.4.2"/>
    </reaction>
</comment>
<dbReference type="GO" id="GO:0008909">
    <property type="term" value="F:isochorismate synthase activity"/>
    <property type="evidence" value="ECO:0007669"/>
    <property type="project" value="UniProtKB-EC"/>
</dbReference>
<evidence type="ECO:0000256" key="7">
    <source>
        <dbReference type="ARBA" id="ARBA00022640"/>
    </source>
</evidence>
<comment type="similarity">
    <text evidence="4">Belongs to the isochorismate synthase family.</text>
</comment>
<evidence type="ECO:0000256" key="9">
    <source>
        <dbReference type="ARBA" id="ARBA00022842"/>
    </source>
</evidence>
<evidence type="ECO:0000256" key="3">
    <source>
        <dbReference type="ARBA" id="ARBA00004229"/>
    </source>
</evidence>
<keyword evidence="8" id="KW-0611">Plant defense</keyword>
<keyword evidence="11" id="KW-0413">Isomerase</keyword>
<comment type="subcellular location">
    <subcellularLocation>
        <location evidence="3">Plastid</location>
        <location evidence="3">Chloroplast</location>
    </subcellularLocation>
</comment>
<dbReference type="InterPro" id="IPR044250">
    <property type="entry name" value="MenF-like"/>
</dbReference>
<name>A0A7I8LHZ8_SPIIN</name>
<accession>A0A7I8LHZ8</accession>
<evidence type="ECO:0000256" key="1">
    <source>
        <dbReference type="ARBA" id="ARBA00000799"/>
    </source>
</evidence>
<dbReference type="InterPro" id="IPR015890">
    <property type="entry name" value="Chorismate_C"/>
</dbReference>
<keyword evidence="6" id="KW-0150">Chloroplast</keyword>
<dbReference type="GO" id="GO:0009507">
    <property type="term" value="C:chloroplast"/>
    <property type="evidence" value="ECO:0007669"/>
    <property type="project" value="UniProtKB-SubCell"/>
</dbReference>
<evidence type="ECO:0000313" key="13">
    <source>
        <dbReference type="EMBL" id="CAA7408824.1"/>
    </source>
</evidence>
<evidence type="ECO:0000259" key="12">
    <source>
        <dbReference type="Pfam" id="PF00425"/>
    </source>
</evidence>
<evidence type="ECO:0000256" key="11">
    <source>
        <dbReference type="ARBA" id="ARBA00023235"/>
    </source>
</evidence>
<evidence type="ECO:0000256" key="6">
    <source>
        <dbReference type="ARBA" id="ARBA00022528"/>
    </source>
</evidence>
<dbReference type="FunFam" id="3.60.120.10:FF:000005">
    <property type="entry name" value="isochorismate synthase, chloroplastic-like isoform X1"/>
    <property type="match status" value="1"/>
</dbReference>
<reference evidence="13" key="1">
    <citation type="submission" date="2020-02" db="EMBL/GenBank/DDBJ databases">
        <authorList>
            <person name="Scholz U."/>
            <person name="Mascher M."/>
            <person name="Fiebig A."/>
        </authorList>
    </citation>
    <scope>NUCLEOTIDE SEQUENCE</scope>
</reference>
<gene>
    <name evidence="13" type="ORF">SI8410_15019502</name>
</gene>
<sequence>MNGCEGQQEERHVGVCHTRTLPAVSAPESAVSELRSAVAALAADAPEFSSGIIRLEVPIKQRSEAVAWLHAQQTLPRVFFSGRGGWEADEDAAEERRSEGGSNLVSVAGVGSAVYFRRFEPFSFEDWKCIRRFLSKDCPFIRAYGALRFDATTKISSEWKNFGSFYFTVPQVEFNELEESSKLAINIAWDDNLRWPWEKAMDGLLNTMDQISPSASSLQRQVPRSTVLSSSHTPSKAYWDVCINKALQMIKGENSDLLKVVLARSSRILTSAEINPITLLACLQMEGQKAYQFCIQPAGGPAFIGNTPEQLFHKEDLQVWSEALAGTRARGRTVRDDLKIRQDLLLSRKDDVEFSIVRENIKTKLEIICDEVRVESSKTIRKLPRVQHLCARLSGRLKREEDEFYVLTHLHPTPAVCGLPTEEARRFIAENEAFDRGMYAGPVGWFGGRETEFAVGIRSALVGKGLGTLVYAGAGIVEGTVSSSEWQEVELKASQFTKLLQSEGVSPSVENRPGFAVANALAGALPLYKQPKV</sequence>
<keyword evidence="7" id="KW-0934">Plastid</keyword>
<evidence type="ECO:0000256" key="8">
    <source>
        <dbReference type="ARBA" id="ARBA00022821"/>
    </source>
</evidence>
<dbReference type="EC" id="5.4.4.2" evidence="5"/>
<proteinExistence type="inferred from homology"/>